<dbReference type="RefSeq" id="WP_146413887.1">
    <property type="nucleotide sequence ID" value="NZ_SJPZ01000001.1"/>
</dbReference>
<dbReference type="InterPro" id="IPR050738">
    <property type="entry name" value="Sulfatase"/>
</dbReference>
<evidence type="ECO:0000313" key="8">
    <source>
        <dbReference type="Proteomes" id="UP000316476"/>
    </source>
</evidence>
<dbReference type="CDD" id="cd16143">
    <property type="entry name" value="ARS_like"/>
    <property type="match status" value="1"/>
</dbReference>
<gene>
    <name evidence="7" type="primary">atsA_60</name>
    <name evidence="7" type="ORF">V7x_30530</name>
</gene>
<proteinExistence type="inferred from homology"/>
<evidence type="ECO:0000256" key="3">
    <source>
        <dbReference type="ARBA" id="ARBA00022801"/>
    </source>
</evidence>
<dbReference type="GO" id="GO:0046872">
    <property type="term" value="F:metal ion binding"/>
    <property type="evidence" value="ECO:0007669"/>
    <property type="project" value="UniProtKB-KW"/>
</dbReference>
<dbReference type="Proteomes" id="UP000316476">
    <property type="component" value="Unassembled WGS sequence"/>
</dbReference>
<dbReference type="InterPro" id="IPR000917">
    <property type="entry name" value="Sulfatase_N"/>
</dbReference>
<keyword evidence="3 7" id="KW-0378">Hydrolase</keyword>
<name>A0A5C6FX45_9PLAN</name>
<dbReference type="Pfam" id="PF00884">
    <property type="entry name" value="Sulfatase"/>
    <property type="match status" value="1"/>
</dbReference>
<evidence type="ECO:0000256" key="4">
    <source>
        <dbReference type="ARBA" id="ARBA00022837"/>
    </source>
</evidence>
<evidence type="ECO:0000256" key="2">
    <source>
        <dbReference type="ARBA" id="ARBA00022723"/>
    </source>
</evidence>
<evidence type="ECO:0000313" key="7">
    <source>
        <dbReference type="EMBL" id="TWU67479.1"/>
    </source>
</evidence>
<dbReference type="PANTHER" id="PTHR42693">
    <property type="entry name" value="ARYLSULFATASE FAMILY MEMBER"/>
    <property type="match status" value="1"/>
</dbReference>
<dbReference type="GO" id="GO:0004065">
    <property type="term" value="F:arylsulfatase activity"/>
    <property type="evidence" value="ECO:0007669"/>
    <property type="project" value="UniProtKB-EC"/>
</dbReference>
<keyword evidence="2" id="KW-0479">Metal-binding</keyword>
<keyword evidence="4" id="KW-0106">Calcium</keyword>
<reference evidence="7 8" key="1">
    <citation type="submission" date="2019-02" db="EMBL/GenBank/DDBJ databases">
        <title>Deep-cultivation of Planctomycetes and their phenomic and genomic characterization uncovers novel biology.</title>
        <authorList>
            <person name="Wiegand S."/>
            <person name="Jogler M."/>
            <person name="Boedeker C."/>
            <person name="Pinto D."/>
            <person name="Vollmers J."/>
            <person name="Rivas-Marin E."/>
            <person name="Kohn T."/>
            <person name="Peeters S.H."/>
            <person name="Heuer A."/>
            <person name="Rast P."/>
            <person name="Oberbeckmann S."/>
            <person name="Bunk B."/>
            <person name="Jeske O."/>
            <person name="Meyerdierks A."/>
            <person name="Storesund J.E."/>
            <person name="Kallscheuer N."/>
            <person name="Luecker S."/>
            <person name="Lage O.M."/>
            <person name="Pohl T."/>
            <person name="Merkel B.J."/>
            <person name="Hornburger P."/>
            <person name="Mueller R.-W."/>
            <person name="Bruemmer F."/>
            <person name="Labrenz M."/>
            <person name="Spormann A.M."/>
            <person name="Op Den Camp H."/>
            <person name="Overmann J."/>
            <person name="Amann R."/>
            <person name="Jetten M.S.M."/>
            <person name="Mascher T."/>
            <person name="Medema M.H."/>
            <person name="Devos D.P."/>
            <person name="Kaster A.-K."/>
            <person name="Ovreas L."/>
            <person name="Rohde M."/>
            <person name="Galperin M.Y."/>
            <person name="Jogler C."/>
        </authorList>
    </citation>
    <scope>NUCLEOTIDE SEQUENCE [LARGE SCALE GENOMIC DNA]</scope>
    <source>
        <strain evidence="7 8">V7</strain>
    </source>
</reference>
<dbReference type="EC" id="3.1.6.1" evidence="7"/>
<dbReference type="EMBL" id="SJPZ01000001">
    <property type="protein sequence ID" value="TWU67479.1"/>
    <property type="molecule type" value="Genomic_DNA"/>
</dbReference>
<dbReference type="PANTHER" id="PTHR42693:SF53">
    <property type="entry name" value="ENDO-4-O-SULFATASE"/>
    <property type="match status" value="1"/>
</dbReference>
<comment type="similarity">
    <text evidence="1">Belongs to the sulfatase family.</text>
</comment>
<dbReference type="OrthoDB" id="9783154at2"/>
<protein>
    <submittedName>
        <fullName evidence="7">Arylsulfatase</fullName>
        <ecNumber evidence="7">3.1.6.1</ecNumber>
    </submittedName>
</protein>
<feature type="region of interest" description="Disordered" evidence="5">
    <location>
        <begin position="216"/>
        <end position="240"/>
    </location>
</feature>
<sequence length="519" mass="57681">MSLSLLHRSSGPANRVGAVFLLGCLAVVCLFAAEPFQAAAEPLPNIVIVYADDMGYGDLAVQNTDSKIPTPNLDRLASEGMRFTDAHSSSGICTPSRYALLTGRYHWRKFHGIVNSWGESVFDPHRTTLPEMLKSRGYATACIGKWHLGWDWAALRKPGAQMIGTGRKRTWPADAYDWSQPIPDGPLAHGFDHYFGDDVPNFPPYAWIKDDRVVQPPTVPYAPNPEPDEGSAEGRPGPMVDGWRQDDVMPTLTEHVVKWVSQTAKDDRPFFLYWPWTSPHAPIIPTEAWKGKTNAGPYGDFMAQSDHHLGQLLNTLDQNGLTENTLLIFSADNGPEKYAYERIRNHDHRSTGPLRGLKRDIWEGGHRVPMLIRWPGHVQPGTVNDGLISQVDLFATLAAVVGADVPEGMAEDSHDQTALLRGESSARDSVVHNTYANKFAFREGDWVLVDAKTGNHSAVPAWFDEAFGYAKDDSSAALYRLSDDLSQHDNLIDRYPDKADDLRAKLNRTRTHGEVRALK</sequence>
<dbReference type="Gene3D" id="3.30.1120.10">
    <property type="match status" value="1"/>
</dbReference>
<accession>A0A5C6FX45</accession>
<feature type="domain" description="Sulfatase N-terminal" evidence="6">
    <location>
        <begin position="44"/>
        <end position="402"/>
    </location>
</feature>
<evidence type="ECO:0000256" key="5">
    <source>
        <dbReference type="SAM" id="MobiDB-lite"/>
    </source>
</evidence>
<evidence type="ECO:0000256" key="1">
    <source>
        <dbReference type="ARBA" id="ARBA00008779"/>
    </source>
</evidence>
<dbReference type="InterPro" id="IPR017850">
    <property type="entry name" value="Alkaline_phosphatase_core_sf"/>
</dbReference>
<comment type="caution">
    <text evidence="7">The sequence shown here is derived from an EMBL/GenBank/DDBJ whole genome shotgun (WGS) entry which is preliminary data.</text>
</comment>
<dbReference type="AlphaFoldDB" id="A0A5C6FX45"/>
<dbReference type="PROSITE" id="PS00523">
    <property type="entry name" value="SULFATASE_1"/>
    <property type="match status" value="1"/>
</dbReference>
<evidence type="ECO:0000259" key="6">
    <source>
        <dbReference type="Pfam" id="PF00884"/>
    </source>
</evidence>
<dbReference type="InterPro" id="IPR024607">
    <property type="entry name" value="Sulfatase_CS"/>
</dbReference>
<dbReference type="Gene3D" id="3.40.720.10">
    <property type="entry name" value="Alkaline Phosphatase, subunit A"/>
    <property type="match status" value="1"/>
</dbReference>
<dbReference type="PROSITE" id="PS00149">
    <property type="entry name" value="SULFATASE_2"/>
    <property type="match status" value="1"/>
</dbReference>
<dbReference type="SUPFAM" id="SSF53649">
    <property type="entry name" value="Alkaline phosphatase-like"/>
    <property type="match status" value="1"/>
</dbReference>
<organism evidence="7 8">
    <name type="scientific">Crateriforma conspicua</name>
    <dbReference type="NCBI Taxonomy" id="2527996"/>
    <lineage>
        <taxon>Bacteria</taxon>
        <taxon>Pseudomonadati</taxon>
        <taxon>Planctomycetota</taxon>
        <taxon>Planctomycetia</taxon>
        <taxon>Planctomycetales</taxon>
        <taxon>Planctomycetaceae</taxon>
        <taxon>Crateriforma</taxon>
    </lineage>
</organism>